<organism evidence="6 7">
    <name type="scientific">Desulfacinum infernum DSM 9756</name>
    <dbReference type="NCBI Taxonomy" id="1121391"/>
    <lineage>
        <taxon>Bacteria</taxon>
        <taxon>Pseudomonadati</taxon>
        <taxon>Thermodesulfobacteriota</taxon>
        <taxon>Syntrophobacteria</taxon>
        <taxon>Syntrophobacterales</taxon>
        <taxon>Syntrophobacteraceae</taxon>
        <taxon>Desulfacinum</taxon>
    </lineage>
</organism>
<evidence type="ECO:0000256" key="4">
    <source>
        <dbReference type="SAM" id="MobiDB-lite"/>
    </source>
</evidence>
<sequence>MEEVRLLLVDDEVEFLETLIKRMRKRRVEAVGVRSGEEALKYLQEHPTDVVVLDVKMPGMDGIETLKAIKERHPLTEVIMLTGHANLEVAIRGMELGAFDYLMKPMDIDELLYKVEDAHKKKKLQEKRMQRRKGVEGHEGPGD</sequence>
<evidence type="ECO:0000256" key="3">
    <source>
        <dbReference type="PROSITE-ProRule" id="PRU00169"/>
    </source>
</evidence>
<dbReference type="SMART" id="SM00448">
    <property type="entry name" value="REC"/>
    <property type="match status" value="1"/>
</dbReference>
<dbReference type="InterPro" id="IPR001789">
    <property type="entry name" value="Sig_transdc_resp-reg_receiver"/>
</dbReference>
<evidence type="ECO:0000313" key="7">
    <source>
        <dbReference type="Proteomes" id="UP000184076"/>
    </source>
</evidence>
<dbReference type="InterPro" id="IPR050595">
    <property type="entry name" value="Bact_response_regulator"/>
</dbReference>
<dbReference type="AlphaFoldDB" id="A0A1M5F5M3"/>
<evidence type="ECO:0000313" key="6">
    <source>
        <dbReference type="EMBL" id="SHF86809.1"/>
    </source>
</evidence>
<dbReference type="PANTHER" id="PTHR44591">
    <property type="entry name" value="STRESS RESPONSE REGULATOR PROTEIN 1"/>
    <property type="match status" value="1"/>
</dbReference>
<dbReference type="Gene3D" id="3.40.50.2300">
    <property type="match status" value="1"/>
</dbReference>
<dbReference type="Proteomes" id="UP000184076">
    <property type="component" value="Unassembled WGS sequence"/>
</dbReference>
<feature type="modified residue" description="4-aspartylphosphate" evidence="3">
    <location>
        <position position="54"/>
    </location>
</feature>
<dbReference type="PANTHER" id="PTHR44591:SF14">
    <property type="entry name" value="PROTEIN PILG"/>
    <property type="match status" value="1"/>
</dbReference>
<evidence type="ECO:0000259" key="5">
    <source>
        <dbReference type="PROSITE" id="PS50110"/>
    </source>
</evidence>
<dbReference type="STRING" id="1121391.SAMN02745206_02802"/>
<dbReference type="OrthoDB" id="9800029at2"/>
<dbReference type="Pfam" id="PF00072">
    <property type="entry name" value="Response_reg"/>
    <property type="match status" value="1"/>
</dbReference>
<protein>
    <submittedName>
        <fullName evidence="6">Response regulator receiver domain-containing protein</fullName>
    </submittedName>
</protein>
<feature type="compositionally biased region" description="Basic residues" evidence="4">
    <location>
        <begin position="122"/>
        <end position="132"/>
    </location>
</feature>
<gene>
    <name evidence="6" type="ORF">SAMN02745206_02802</name>
</gene>
<dbReference type="InterPro" id="IPR011006">
    <property type="entry name" value="CheY-like_superfamily"/>
</dbReference>
<feature type="region of interest" description="Disordered" evidence="4">
    <location>
        <begin position="122"/>
        <end position="143"/>
    </location>
</feature>
<keyword evidence="7" id="KW-1185">Reference proteome</keyword>
<keyword evidence="2" id="KW-0902">Two-component regulatory system</keyword>
<evidence type="ECO:0000256" key="2">
    <source>
        <dbReference type="ARBA" id="ARBA00023012"/>
    </source>
</evidence>
<name>A0A1M5F5M3_9BACT</name>
<evidence type="ECO:0000256" key="1">
    <source>
        <dbReference type="ARBA" id="ARBA00022553"/>
    </source>
</evidence>
<feature type="domain" description="Response regulatory" evidence="5">
    <location>
        <begin position="5"/>
        <end position="119"/>
    </location>
</feature>
<dbReference type="RefSeq" id="WP_073040529.1">
    <property type="nucleotide sequence ID" value="NZ_FQVB01000030.1"/>
</dbReference>
<keyword evidence="1 3" id="KW-0597">Phosphoprotein</keyword>
<reference evidence="7" key="1">
    <citation type="submission" date="2016-11" db="EMBL/GenBank/DDBJ databases">
        <authorList>
            <person name="Varghese N."/>
            <person name="Submissions S."/>
        </authorList>
    </citation>
    <scope>NUCLEOTIDE SEQUENCE [LARGE SCALE GENOMIC DNA]</scope>
    <source>
        <strain evidence="7">DSM 9756</strain>
    </source>
</reference>
<dbReference type="SUPFAM" id="SSF52172">
    <property type="entry name" value="CheY-like"/>
    <property type="match status" value="1"/>
</dbReference>
<accession>A0A1M5F5M3</accession>
<feature type="compositionally biased region" description="Basic and acidic residues" evidence="4">
    <location>
        <begin position="133"/>
        <end position="143"/>
    </location>
</feature>
<dbReference type="EMBL" id="FQVB01000030">
    <property type="protein sequence ID" value="SHF86809.1"/>
    <property type="molecule type" value="Genomic_DNA"/>
</dbReference>
<dbReference type="GO" id="GO:0000160">
    <property type="term" value="P:phosphorelay signal transduction system"/>
    <property type="evidence" value="ECO:0007669"/>
    <property type="project" value="UniProtKB-KW"/>
</dbReference>
<dbReference type="PROSITE" id="PS50110">
    <property type="entry name" value="RESPONSE_REGULATORY"/>
    <property type="match status" value="1"/>
</dbReference>
<proteinExistence type="predicted"/>